<name>A0A2T1LQC4_9CHRO</name>
<accession>A0A2T1LQC4</accession>
<dbReference type="InterPro" id="IPR011635">
    <property type="entry name" value="CARDB"/>
</dbReference>
<dbReference type="Proteomes" id="UP000239001">
    <property type="component" value="Unassembled WGS sequence"/>
</dbReference>
<evidence type="ECO:0000259" key="1">
    <source>
        <dbReference type="Pfam" id="PF07705"/>
    </source>
</evidence>
<evidence type="ECO:0000313" key="3">
    <source>
        <dbReference type="Proteomes" id="UP000239001"/>
    </source>
</evidence>
<dbReference type="Gene3D" id="2.60.40.10">
    <property type="entry name" value="Immunoglobulins"/>
    <property type="match status" value="2"/>
</dbReference>
<evidence type="ECO:0000313" key="2">
    <source>
        <dbReference type="EMBL" id="PSF26712.1"/>
    </source>
</evidence>
<feature type="domain" description="CARDB" evidence="1">
    <location>
        <begin position="113"/>
        <end position="206"/>
    </location>
</feature>
<reference evidence="2 3" key="1">
    <citation type="submission" date="2018-03" db="EMBL/GenBank/DDBJ databases">
        <title>The ancient ancestry and fast evolution of plastids.</title>
        <authorList>
            <person name="Moore K.R."/>
            <person name="Magnabosco C."/>
            <person name="Momper L."/>
            <person name="Gold D.A."/>
            <person name="Bosak T."/>
            <person name="Fournier G.P."/>
        </authorList>
    </citation>
    <scope>NUCLEOTIDE SEQUENCE [LARGE SCALE GENOMIC DNA]</scope>
    <source>
        <strain evidence="2 3">CCALA 016</strain>
    </source>
</reference>
<comment type="caution">
    <text evidence="2">The sequence shown here is derived from an EMBL/GenBank/DDBJ whole genome shotgun (WGS) entry which is preliminary data.</text>
</comment>
<protein>
    <recommendedName>
        <fullName evidence="1">CARDB domain-containing protein</fullName>
    </recommendedName>
</protein>
<proteinExistence type="predicted"/>
<dbReference type="RefSeq" id="WP_106459618.1">
    <property type="nucleotide sequence ID" value="NZ_PXOH01000096.1"/>
</dbReference>
<dbReference type="Pfam" id="PF07705">
    <property type="entry name" value="CARDB"/>
    <property type="match status" value="1"/>
</dbReference>
<dbReference type="InterPro" id="IPR013783">
    <property type="entry name" value="Ig-like_fold"/>
</dbReference>
<sequence length="213" mass="24088">MIDIAVNNVEFALNPITGQKSEISFELQNLTDCRAKNFQTQIYQSKDLMIDESDRLIRSNGNNLDAYSNKSIKKFIHINPNEGNYLLIQTDAFDQFDESDEENNFAVCPCGMDLSISPLNYTLNQNYLTVSYRIYNEGLTSNSTTAQVWLDGAKISTVPIIPIEDGQNHGVLHIFKLSSPLFGQHEVRVVVDPDNLIHESNENNNVWLFPING</sequence>
<organism evidence="2 3">
    <name type="scientific">Aphanothece hegewaldii CCALA 016</name>
    <dbReference type="NCBI Taxonomy" id="2107694"/>
    <lineage>
        <taxon>Bacteria</taxon>
        <taxon>Bacillati</taxon>
        <taxon>Cyanobacteriota</taxon>
        <taxon>Cyanophyceae</taxon>
        <taxon>Oscillatoriophycideae</taxon>
        <taxon>Chroococcales</taxon>
        <taxon>Aphanothecaceae</taxon>
        <taxon>Aphanothece</taxon>
    </lineage>
</organism>
<gene>
    <name evidence="2" type="ORF">C7H19_25085</name>
</gene>
<dbReference type="EMBL" id="PXOH01000096">
    <property type="protein sequence ID" value="PSF26712.1"/>
    <property type="molecule type" value="Genomic_DNA"/>
</dbReference>
<reference evidence="2 3" key="2">
    <citation type="submission" date="2018-03" db="EMBL/GenBank/DDBJ databases">
        <authorList>
            <person name="Keele B.F."/>
        </authorList>
    </citation>
    <scope>NUCLEOTIDE SEQUENCE [LARGE SCALE GENOMIC DNA]</scope>
    <source>
        <strain evidence="2 3">CCALA 016</strain>
    </source>
</reference>
<keyword evidence="3" id="KW-1185">Reference proteome</keyword>
<dbReference type="AlphaFoldDB" id="A0A2T1LQC4"/>